<dbReference type="InterPro" id="IPR028261">
    <property type="entry name" value="DPD_II"/>
</dbReference>
<dbReference type="GO" id="GO:0006212">
    <property type="term" value="P:uracil catabolic process"/>
    <property type="evidence" value="ECO:0007669"/>
    <property type="project" value="TreeGrafter"/>
</dbReference>
<dbReference type="InterPro" id="IPR005720">
    <property type="entry name" value="Dihydroorotate_DH_cat"/>
</dbReference>
<dbReference type="FunFam" id="3.50.50.60:FF:000061">
    <property type="entry name" value="Dihydropyrimidine dehydrogenase [NADP(+)]"/>
    <property type="match status" value="1"/>
</dbReference>
<evidence type="ECO:0000256" key="6">
    <source>
        <dbReference type="ARBA" id="ARBA00022485"/>
    </source>
</evidence>
<dbReference type="SUPFAM" id="SSF51395">
    <property type="entry name" value="FMN-linked oxidoreductases"/>
    <property type="match status" value="1"/>
</dbReference>
<dbReference type="GO" id="GO:0006210">
    <property type="term" value="P:thymine catabolic process"/>
    <property type="evidence" value="ECO:0007669"/>
    <property type="project" value="TreeGrafter"/>
</dbReference>
<keyword evidence="6 17" id="KW-0004">4Fe-4S</keyword>
<comment type="pathway">
    <text evidence="4">Pyrimidine metabolism; UMP biosynthesis via de novo pathway.</text>
</comment>
<evidence type="ECO:0000256" key="11">
    <source>
        <dbReference type="ARBA" id="ARBA00022741"/>
    </source>
</evidence>
<keyword evidence="13 17" id="KW-0521">NADP</keyword>
<feature type="domain" description="4Fe-4S ferredoxin-type" evidence="18">
    <location>
        <begin position="1029"/>
        <end position="1058"/>
    </location>
</feature>
<dbReference type="EC" id="1.3.1.2" evidence="17"/>
<keyword evidence="8 17" id="KW-0288">FMN</keyword>
<dbReference type="Gene3D" id="3.20.20.70">
    <property type="entry name" value="Aldolase class I"/>
    <property type="match status" value="2"/>
</dbReference>
<dbReference type="PROSITE" id="PS00198">
    <property type="entry name" value="4FE4S_FER_1"/>
    <property type="match status" value="1"/>
</dbReference>
<dbReference type="InterPro" id="IPR023753">
    <property type="entry name" value="FAD/NAD-binding_dom"/>
</dbReference>
<comment type="caution">
    <text evidence="19">The sequence shown here is derived from an EMBL/GenBank/DDBJ whole genome shotgun (WGS) entry which is preliminary data.</text>
</comment>
<dbReference type="Gene3D" id="1.10.1060.10">
    <property type="entry name" value="Alpha-helical ferredoxin"/>
    <property type="match status" value="1"/>
</dbReference>
<dbReference type="GO" id="GO:0044205">
    <property type="term" value="P:'de novo' UMP biosynthetic process"/>
    <property type="evidence" value="ECO:0007669"/>
    <property type="project" value="UniProtKB-UniPathway"/>
</dbReference>
<protein>
    <recommendedName>
        <fullName evidence="17">Dihydropyrimidine dehydrogenase [NADP(+)]</fullName>
        <shortName evidence="17">DHPDHase</shortName>
        <shortName evidence="17">DPD</shortName>
        <ecNumber evidence="17">1.3.1.2</ecNumber>
    </recommendedName>
    <alternativeName>
        <fullName evidence="17">Dihydrothymine dehydrogenase</fullName>
    </alternativeName>
    <alternativeName>
        <fullName evidence="17">Dihydrouracil dehydrogenase</fullName>
    </alternativeName>
</protein>
<dbReference type="FunFam" id="1.10.1060.10:FF:000007">
    <property type="entry name" value="Dihydropyrimidine dehydrogenase [NADP(+)]"/>
    <property type="match status" value="1"/>
</dbReference>
<dbReference type="CDD" id="cd02940">
    <property type="entry name" value="DHPD_FMN"/>
    <property type="match status" value="1"/>
</dbReference>
<sequence length="1162" mass="127473">MASLAPMLSKDVPDIENILNINPKSTIHANFVPSVHTKQNKEHWKRNIHEKCDSCVPLTKNFDDIKHTTLSERGALREAARCLKCVDAPCQKSCPTQLDIKSFITSISNKNYYGAAKAILSDNPLGLTCGMVCPTSDLCVGGCNLYATEEGPINIGGLQHFAMDVFKQMNIPQIRIPNQTVPHASTKIALLGCGPASLSCATFLARLGYNDITIFEREKYVGGLSSSEIPQYRLPYDVVSFEVNLVKDLGVKIELGRSLSENDLTIQGLQNSGYKAIFLGIGLPEPKSISIFENLTPEMGFFTSKSFLPVVAKGSKPGMCACKSNQELPSLRGNVIVLGAGDTAFDCATSALRCGAKRVFVVFRKGFTNVRAVPEEMDLAKEEKCEFIPFQSPKRVILRNKRIAAIEFYRTEQNENGEWIEDEEQKVVLKADFIISAFGSGLYDSAVKRAMAPVKMNGWDLPDVDETTMMTSVPGVFCGGDLAGVAQTTVESVNDGKTAAWYIHKYIQELYGSTVPETPQLPKFHTAVDDVDISVEVCGIKFENPFGLASAPPCTSSAMIRRAFEAGWAFAITKTFALDKDLVINVSPRIVKGTTSRHHYGPEQGSFLNIELISEKTADYWCGSITELKRDFPTKIVIASIMCTYNKADWTELARKVEAAAYVLLRVLKDMGFRIARARHTSFIGTRCDIFIITFDVGLGGVVFAIAKSNGDAEDEEHKEANEYTRHHVVYSPGINDGKTDPKLVRDISRWVREAVKIPFFIKLTPNITDILSIAKAAYEGKADGVTAINTVSGLMGLQADATPWPAVGLNKFTTYGGVSGNAIRPQALRAISRISKHLPGFPILGSGGIDSAEVALQFLHCGASVVQICSAVQNQDFTLIDDYVTGLKALLYLKSLAQMCIRDRSPPTLKHQKGKPVSLQHALGKNVPYFGVYQKLREQKIAELKMHSNPLDEVVKVMRPAPGPIAPIPTVKDVTGKALLYIGNFKDSDDKKQVVALIDDDMCINCGKCYMACADSGYQAITFDPDTHIPKVTDDCTGCTLCLSVCPIIDCITMVPKTIPHVIKRAYNRVDPLKKITELALLRDVRVHRIVRDTKLVQKNATLKIDKSPLLAINPEPGGNTERSSRSIRSCAAARDTRRGSISQFLITLAGMTIAVFQWHL</sequence>
<comment type="catalytic activity">
    <reaction evidence="17">
        <text>5,6-dihydrouracil + NADP(+) = uracil + NADPH + H(+)</text>
        <dbReference type="Rhea" id="RHEA:18093"/>
        <dbReference type="ChEBI" id="CHEBI:15378"/>
        <dbReference type="ChEBI" id="CHEBI:15901"/>
        <dbReference type="ChEBI" id="CHEBI:17568"/>
        <dbReference type="ChEBI" id="CHEBI:57783"/>
        <dbReference type="ChEBI" id="CHEBI:58349"/>
        <dbReference type="EC" id="1.3.1.2"/>
    </reaction>
</comment>
<evidence type="ECO:0000313" key="19">
    <source>
        <dbReference type="EMBL" id="TGZ32045.1"/>
    </source>
</evidence>
<keyword evidence="11" id="KW-0547">Nucleotide-binding</keyword>
<dbReference type="PANTHER" id="PTHR43073:SF2">
    <property type="entry name" value="DIHYDROPYRIMIDINE DEHYDROGENASE [NADP(+)]"/>
    <property type="match status" value="1"/>
</dbReference>
<feature type="domain" description="4Fe-4S ferredoxin-type" evidence="18">
    <location>
        <begin position="995"/>
        <end position="1027"/>
    </location>
</feature>
<dbReference type="PROSITE" id="PS51379">
    <property type="entry name" value="4FE4S_FER_2"/>
    <property type="match status" value="2"/>
</dbReference>
<evidence type="ECO:0000259" key="18">
    <source>
        <dbReference type="PROSITE" id="PS51379"/>
    </source>
</evidence>
<name>A0A4S2J9Q4_9HYME</name>
<dbReference type="GO" id="GO:0006207">
    <property type="term" value="P:'de novo' pyrimidine nucleobase biosynthetic process"/>
    <property type="evidence" value="ECO:0007669"/>
    <property type="project" value="InterPro"/>
</dbReference>
<dbReference type="InterPro" id="IPR001295">
    <property type="entry name" value="Dihydroorotate_DH_CS"/>
</dbReference>
<evidence type="ECO:0000313" key="20">
    <source>
        <dbReference type="Proteomes" id="UP000310200"/>
    </source>
</evidence>
<dbReference type="Gene3D" id="3.30.70.20">
    <property type="match status" value="1"/>
</dbReference>
<keyword evidence="16" id="KW-0411">Iron-sulfur</keyword>
<keyword evidence="14 17" id="KW-0560">Oxidoreductase</keyword>
<dbReference type="EMBL" id="QBLH01003970">
    <property type="protein sequence ID" value="TGZ32045.1"/>
    <property type="molecule type" value="Genomic_DNA"/>
</dbReference>
<dbReference type="SUPFAM" id="SSF51971">
    <property type="entry name" value="Nucleotide-binding domain"/>
    <property type="match status" value="2"/>
</dbReference>
<dbReference type="PANTHER" id="PTHR43073">
    <property type="entry name" value="DIHYDROPYRIMIDINE DEHYDROGENASE [NADP(+)]"/>
    <property type="match status" value="1"/>
</dbReference>
<dbReference type="PROSITE" id="PS00912">
    <property type="entry name" value="DHODEHASE_2"/>
    <property type="match status" value="1"/>
</dbReference>
<evidence type="ECO:0000256" key="16">
    <source>
        <dbReference type="ARBA" id="ARBA00023014"/>
    </source>
</evidence>
<keyword evidence="10" id="KW-0677">Repeat</keyword>
<dbReference type="InterPro" id="IPR017900">
    <property type="entry name" value="4Fe4S_Fe_S_CS"/>
</dbReference>
<dbReference type="Pfam" id="PF14691">
    <property type="entry name" value="Fer4_20"/>
    <property type="match status" value="1"/>
</dbReference>
<evidence type="ECO:0000256" key="13">
    <source>
        <dbReference type="ARBA" id="ARBA00022857"/>
    </source>
</evidence>
<dbReference type="UniPathway" id="UPA00131"/>
<evidence type="ECO:0000256" key="2">
    <source>
        <dbReference type="ARBA" id="ARBA00001974"/>
    </source>
</evidence>
<dbReference type="UniPathway" id="UPA00070"/>
<dbReference type="FunFam" id="3.30.70.20:FF:000023">
    <property type="entry name" value="Dihydropyrimidine dehydrogenase [NADP(+)]"/>
    <property type="match status" value="1"/>
</dbReference>
<dbReference type="GO" id="GO:0004152">
    <property type="term" value="F:dihydroorotate dehydrogenase activity"/>
    <property type="evidence" value="ECO:0007669"/>
    <property type="project" value="UniProtKB-ARBA"/>
</dbReference>
<gene>
    <name evidence="19" type="ORF">DBV15_03830</name>
</gene>
<dbReference type="Gene3D" id="3.50.50.60">
    <property type="entry name" value="FAD/NAD(P)-binding domain"/>
    <property type="match status" value="2"/>
</dbReference>
<evidence type="ECO:0000256" key="7">
    <source>
        <dbReference type="ARBA" id="ARBA00022630"/>
    </source>
</evidence>
<dbReference type="FunFam" id="3.50.50.60:FF:000056">
    <property type="entry name" value="Dihydropyrimidine dehydrogenase [NADP(+)]"/>
    <property type="match status" value="1"/>
</dbReference>
<dbReference type="InterPro" id="IPR036188">
    <property type="entry name" value="FAD/NAD-bd_sf"/>
</dbReference>
<comment type="cofactor">
    <cofactor evidence="1 17">
        <name>FMN</name>
        <dbReference type="ChEBI" id="CHEBI:58210"/>
    </cofactor>
</comment>
<dbReference type="Pfam" id="PF14697">
    <property type="entry name" value="Fer4_21"/>
    <property type="match status" value="1"/>
</dbReference>
<evidence type="ECO:0000256" key="5">
    <source>
        <dbReference type="ARBA" id="ARBA00010804"/>
    </source>
</evidence>
<evidence type="ECO:0000256" key="17">
    <source>
        <dbReference type="RuleBase" id="RU364041"/>
    </source>
</evidence>
<dbReference type="Proteomes" id="UP000310200">
    <property type="component" value="Unassembled WGS sequence"/>
</dbReference>
<dbReference type="PRINTS" id="PR00419">
    <property type="entry name" value="ADXRDTASE"/>
</dbReference>
<dbReference type="InterPro" id="IPR009051">
    <property type="entry name" value="Helical_ferredxn"/>
</dbReference>
<keyword evidence="12 17" id="KW-0274">FAD</keyword>
<keyword evidence="15 17" id="KW-0408">Iron</keyword>
<evidence type="ECO:0000256" key="9">
    <source>
        <dbReference type="ARBA" id="ARBA00022723"/>
    </source>
</evidence>
<dbReference type="GO" id="GO:0050661">
    <property type="term" value="F:NADP binding"/>
    <property type="evidence" value="ECO:0007669"/>
    <property type="project" value="TreeGrafter"/>
</dbReference>
<reference evidence="19 20" key="1">
    <citation type="journal article" date="2019" name="Philos. Trans. R. Soc. Lond., B, Biol. Sci.">
        <title>Ant behaviour and brain gene expression of defending hosts depend on the ecological success of the intruding social parasite.</title>
        <authorList>
            <person name="Kaur R."/>
            <person name="Stoldt M."/>
            <person name="Jongepier E."/>
            <person name="Feldmeyer B."/>
            <person name="Menzel F."/>
            <person name="Bornberg-Bauer E."/>
            <person name="Foitzik S."/>
        </authorList>
    </citation>
    <scope>NUCLEOTIDE SEQUENCE [LARGE SCALE GENOMIC DNA]</scope>
    <source>
        <tissue evidence="19">Whole body</tissue>
    </source>
</reference>
<evidence type="ECO:0000256" key="3">
    <source>
        <dbReference type="ARBA" id="ARBA00004668"/>
    </source>
</evidence>
<dbReference type="InterPro" id="IPR017896">
    <property type="entry name" value="4Fe4S_Fe-S-bd"/>
</dbReference>
<comment type="similarity">
    <text evidence="5 17">Belongs to the dihydropyrimidine dehydrogenase family.</text>
</comment>
<proteinExistence type="inferred from homology"/>
<dbReference type="STRING" id="300112.A0A4S2J9Q4"/>
<dbReference type="GO" id="GO:0019483">
    <property type="term" value="P:beta-alanine biosynthetic process"/>
    <property type="evidence" value="ECO:0007669"/>
    <property type="project" value="UniProtKB-UniPathway"/>
</dbReference>
<evidence type="ECO:0000256" key="1">
    <source>
        <dbReference type="ARBA" id="ARBA00001917"/>
    </source>
</evidence>
<evidence type="ECO:0000256" key="10">
    <source>
        <dbReference type="ARBA" id="ARBA00022737"/>
    </source>
</evidence>
<dbReference type="InterPro" id="IPR013785">
    <property type="entry name" value="Aldolase_TIM"/>
</dbReference>
<comment type="cofactor">
    <cofactor evidence="2 17">
        <name>FAD</name>
        <dbReference type="ChEBI" id="CHEBI:57692"/>
    </cofactor>
</comment>
<dbReference type="GO" id="GO:0005829">
    <property type="term" value="C:cytosol"/>
    <property type="evidence" value="ECO:0007669"/>
    <property type="project" value="TreeGrafter"/>
</dbReference>
<dbReference type="GO" id="GO:0017113">
    <property type="term" value="F:dihydropyrimidine dehydrogenase (NADP+) activity"/>
    <property type="evidence" value="ECO:0007669"/>
    <property type="project" value="UniProtKB-EC"/>
</dbReference>
<comment type="pathway">
    <text evidence="3 17">Amino-acid biosynthesis; beta-alanine biosynthesis.</text>
</comment>
<keyword evidence="9" id="KW-0479">Metal-binding</keyword>
<evidence type="ECO:0000256" key="8">
    <source>
        <dbReference type="ARBA" id="ARBA00022643"/>
    </source>
</evidence>
<comment type="function">
    <text evidence="17">Involved in pyrimidine base degradation. Catalyzes the reduction of uracil and thymine.</text>
</comment>
<comment type="cofactor">
    <cofactor evidence="17">
        <name>[4Fe-4S] cluster</name>
        <dbReference type="ChEBI" id="CHEBI:49883"/>
    </cofactor>
    <text evidence="17">Binds 4 [4Fe-4S] clusters. Contains approximately 16 iron atoms per subunit.</text>
</comment>
<keyword evidence="7 17" id="KW-0285">Flavoprotein</keyword>
<dbReference type="SUPFAM" id="SSF46548">
    <property type="entry name" value="alpha-helical ferredoxin"/>
    <property type="match status" value="1"/>
</dbReference>
<dbReference type="GO" id="GO:0051539">
    <property type="term" value="F:4 iron, 4 sulfur cluster binding"/>
    <property type="evidence" value="ECO:0007669"/>
    <property type="project" value="UniProtKB-KW"/>
</dbReference>
<dbReference type="AlphaFoldDB" id="A0A4S2J9Q4"/>
<dbReference type="SUPFAM" id="SSF54862">
    <property type="entry name" value="4Fe-4S ferredoxins"/>
    <property type="match status" value="1"/>
</dbReference>
<dbReference type="Pfam" id="PF01180">
    <property type="entry name" value="DHO_dh"/>
    <property type="match status" value="1"/>
</dbReference>
<evidence type="ECO:0000256" key="4">
    <source>
        <dbReference type="ARBA" id="ARBA00004725"/>
    </source>
</evidence>
<keyword evidence="20" id="KW-1185">Reference proteome</keyword>
<dbReference type="Pfam" id="PF07992">
    <property type="entry name" value="Pyr_redox_2"/>
    <property type="match status" value="1"/>
</dbReference>
<dbReference type="GO" id="GO:0046872">
    <property type="term" value="F:metal ion binding"/>
    <property type="evidence" value="ECO:0007669"/>
    <property type="project" value="UniProtKB-KW"/>
</dbReference>
<evidence type="ECO:0000256" key="12">
    <source>
        <dbReference type="ARBA" id="ARBA00022827"/>
    </source>
</evidence>
<organism evidence="19 20">
    <name type="scientific">Temnothorax longispinosus</name>
    <dbReference type="NCBI Taxonomy" id="300112"/>
    <lineage>
        <taxon>Eukaryota</taxon>
        <taxon>Metazoa</taxon>
        <taxon>Ecdysozoa</taxon>
        <taxon>Arthropoda</taxon>
        <taxon>Hexapoda</taxon>
        <taxon>Insecta</taxon>
        <taxon>Pterygota</taxon>
        <taxon>Neoptera</taxon>
        <taxon>Endopterygota</taxon>
        <taxon>Hymenoptera</taxon>
        <taxon>Apocrita</taxon>
        <taxon>Aculeata</taxon>
        <taxon>Formicoidea</taxon>
        <taxon>Formicidae</taxon>
        <taxon>Myrmicinae</taxon>
        <taxon>Temnothorax</taxon>
    </lineage>
</organism>
<evidence type="ECO:0000256" key="15">
    <source>
        <dbReference type="ARBA" id="ARBA00023004"/>
    </source>
</evidence>
<evidence type="ECO:0000256" key="14">
    <source>
        <dbReference type="ARBA" id="ARBA00023002"/>
    </source>
</evidence>
<accession>A0A4S2J9Q4</accession>
<dbReference type="GO" id="GO:0002058">
    <property type="term" value="F:uracil binding"/>
    <property type="evidence" value="ECO:0007669"/>
    <property type="project" value="TreeGrafter"/>
</dbReference>